<dbReference type="GO" id="GO:0046983">
    <property type="term" value="F:protein dimerization activity"/>
    <property type="evidence" value="ECO:0007669"/>
    <property type="project" value="InterPro"/>
</dbReference>
<dbReference type="RefSeq" id="XP_001903752.1">
    <property type="nucleotide sequence ID" value="XM_001903717.1"/>
</dbReference>
<feature type="compositionally biased region" description="Low complexity" evidence="2">
    <location>
        <begin position="194"/>
        <end position="210"/>
    </location>
</feature>
<gene>
    <name evidence="4" type="ORF">PODANS_4_1390</name>
</gene>
<reference evidence="4" key="1">
    <citation type="journal article" date="2008" name="Genome Biol.">
        <title>The genome sequence of the model ascomycete fungus Podospora anserina.</title>
        <authorList>
            <person name="Espagne E."/>
            <person name="Lespinet O."/>
            <person name="Malagnac F."/>
            <person name="Da Silva C."/>
            <person name="Jaillon O."/>
            <person name="Porcel B.M."/>
            <person name="Couloux A."/>
            <person name="Aury J.-M."/>
            <person name="Segurens B."/>
            <person name="Poulain J."/>
            <person name="Anthouard V."/>
            <person name="Grossetete S."/>
            <person name="Khalili H."/>
            <person name="Coppin E."/>
            <person name="Dequard-Chablat M."/>
            <person name="Picard M."/>
            <person name="Contamine V."/>
            <person name="Arnaise S."/>
            <person name="Bourdais A."/>
            <person name="Berteaux-Lecellier V."/>
            <person name="Gautheret D."/>
            <person name="de Vries R.P."/>
            <person name="Battaglia E."/>
            <person name="Coutinho P.M."/>
            <person name="Danchin E.G.J."/>
            <person name="Henrissat B."/>
            <person name="El Khoury R."/>
            <person name="Sainsard-Chanet A."/>
            <person name="Boivin A."/>
            <person name="Pinan-Lucarre B."/>
            <person name="Sellem C.H."/>
            <person name="Debuchy R."/>
            <person name="Wincker P."/>
            <person name="Weissenbach J."/>
            <person name="Silar P."/>
        </authorList>
    </citation>
    <scope>NUCLEOTIDE SEQUENCE [LARGE SCALE GENOMIC DNA]</scope>
    <source>
        <strain evidence="4">S mat+</strain>
    </source>
</reference>
<dbReference type="GeneID" id="6187943"/>
<name>B2ADL2_PODAN</name>
<feature type="region of interest" description="Disordered" evidence="2">
    <location>
        <begin position="184"/>
        <end position="239"/>
    </location>
</feature>
<sequence>VRNIRLKEEPRRGRMATMNPTAVWGTDPERGQALMMGVHGLSTRCPTTAPNVNLYFSNLATVGAGTDEWGLAPAACQIPSFSGPHPHTAPFGFHYVPDDPGGCFTTTPPLPAFQPPGVTSHPSCPITTSSSSTGQFGNNSSGNGYFAHHNPVAPVTWTAETDKATTSISERERSLFPFQHQLQPGDTTIRTTDASSFSSASTHSPLHSPTFTASPGGRNVSWSASSCASSPPPPCEKSGDDYFASTATIVPMDAGNVSSITTQQIPLKPSSRVIAASPLTAPSQTQTLEEYESSRRLWHNQIGKKYRTKLNEQFENLQLVLRLYDEDGEDTDTEGPNINVKGRSINKAKLLDMARQKLEELRNERKAWRQEKRALMENLGMSEE</sequence>
<dbReference type="OrthoDB" id="3542681at2759"/>
<evidence type="ECO:0000256" key="2">
    <source>
        <dbReference type="SAM" id="MobiDB-lite"/>
    </source>
</evidence>
<proteinExistence type="predicted"/>
<dbReference type="InterPro" id="IPR011598">
    <property type="entry name" value="bHLH_dom"/>
</dbReference>
<dbReference type="SUPFAM" id="SSF47459">
    <property type="entry name" value="HLH, helix-loop-helix DNA-binding domain"/>
    <property type="match status" value="1"/>
</dbReference>
<protein>
    <submittedName>
        <fullName evidence="4">Podospora anserina S mat+ genomic DNA chromosome 4, supercontig 1</fullName>
    </submittedName>
</protein>
<evidence type="ECO:0000256" key="1">
    <source>
        <dbReference type="SAM" id="Coils"/>
    </source>
</evidence>
<accession>B2ADL2</accession>
<dbReference type="HOGENOM" id="CLU_720734_0_0_1"/>
<reference evidence="4" key="2">
    <citation type="submission" date="2008-07" db="EMBL/GenBank/DDBJ databases">
        <authorList>
            <person name="Genoscope - CEA"/>
        </authorList>
    </citation>
    <scope>NUCLEOTIDE SEQUENCE</scope>
    <source>
        <strain evidence="4">S mat+</strain>
    </source>
</reference>
<keyword evidence="1" id="KW-0175">Coiled coil</keyword>
<dbReference type="Gene3D" id="4.10.280.10">
    <property type="entry name" value="Helix-loop-helix DNA-binding domain"/>
    <property type="match status" value="1"/>
</dbReference>
<evidence type="ECO:0000313" key="4">
    <source>
        <dbReference type="EMBL" id="CAP61527.1"/>
    </source>
</evidence>
<dbReference type="AlphaFoldDB" id="B2ADL2"/>
<feature type="compositionally biased region" description="Polar residues" evidence="2">
    <location>
        <begin position="184"/>
        <end position="193"/>
    </location>
</feature>
<dbReference type="EMBL" id="CU633454">
    <property type="protein sequence ID" value="CAP61527.1"/>
    <property type="molecule type" value="Genomic_DNA"/>
</dbReference>
<evidence type="ECO:0000259" key="3">
    <source>
        <dbReference type="PROSITE" id="PS50888"/>
    </source>
</evidence>
<feature type="coiled-coil region" evidence="1">
    <location>
        <begin position="344"/>
        <end position="378"/>
    </location>
</feature>
<dbReference type="VEuPathDB" id="FungiDB:PODANS_4_1390"/>
<dbReference type="KEGG" id="pan:PODANSg767"/>
<organism evidence="4">
    <name type="scientific">Podospora anserina (strain S / ATCC MYA-4624 / DSM 980 / FGSC 10383)</name>
    <name type="common">Pleurage anserina</name>
    <dbReference type="NCBI Taxonomy" id="515849"/>
    <lineage>
        <taxon>Eukaryota</taxon>
        <taxon>Fungi</taxon>
        <taxon>Dikarya</taxon>
        <taxon>Ascomycota</taxon>
        <taxon>Pezizomycotina</taxon>
        <taxon>Sordariomycetes</taxon>
        <taxon>Sordariomycetidae</taxon>
        <taxon>Sordariales</taxon>
        <taxon>Podosporaceae</taxon>
        <taxon>Podospora</taxon>
        <taxon>Podospora anserina</taxon>
    </lineage>
</organism>
<dbReference type="PROSITE" id="PS50888">
    <property type="entry name" value="BHLH"/>
    <property type="match status" value="1"/>
</dbReference>
<feature type="non-terminal residue" evidence="4">
    <location>
        <position position="1"/>
    </location>
</feature>
<dbReference type="InterPro" id="IPR036638">
    <property type="entry name" value="HLH_DNA-bd_sf"/>
</dbReference>
<feature type="domain" description="BHLH" evidence="3">
    <location>
        <begin position="294"/>
        <end position="361"/>
    </location>
</feature>